<dbReference type="OrthoDB" id="9780310at2"/>
<gene>
    <name evidence="1" type="ordered locus">Deipr_0087</name>
</gene>
<keyword evidence="2" id="KW-1185">Reference proteome</keyword>
<reference evidence="1 2" key="2">
    <citation type="journal article" date="2012" name="Stand. Genomic Sci.">
        <title>Complete genome sequence of the orange-red pigmented, radioresistant Deinococcus proteolyticus type strain (MRP(T)).</title>
        <authorList>
            <person name="Copeland A."/>
            <person name="Zeytun A."/>
            <person name="Yassawong M."/>
            <person name="Nolan M."/>
            <person name="Lucas S."/>
            <person name="Hammon N."/>
            <person name="Deshpande S."/>
            <person name="Cheng J.F."/>
            <person name="Han C."/>
            <person name="Tapia R."/>
            <person name="Goodwin L.A."/>
            <person name="Pitluck S."/>
            <person name="Mavromatis K."/>
            <person name="Liolios K."/>
            <person name="Pagani I."/>
            <person name="Ivanova N."/>
            <person name="Mikhailova N."/>
            <person name="Pati A."/>
            <person name="Chen A."/>
            <person name="Palaniappan K."/>
            <person name="Land M."/>
            <person name="Hauser L."/>
            <person name="Jeffries C.D."/>
            <person name="Brambilla E.M."/>
            <person name="Rohde M."/>
            <person name="Sikorski J."/>
            <person name="Pukall R."/>
            <person name="Goker M."/>
            <person name="Detter J.C."/>
            <person name="Woyke T."/>
            <person name="Bristow J."/>
            <person name="Eisen J.A."/>
            <person name="Markowitz V."/>
            <person name="Hugenholtz P."/>
            <person name="Kyrpides N.C."/>
            <person name="Klenk H.P."/>
            <person name="Lapidus A."/>
        </authorList>
    </citation>
    <scope>NUCLEOTIDE SEQUENCE [LARGE SCALE GENOMIC DNA]</scope>
    <source>
        <strain evidence="2">ATCC 35074 / DSM 20540 / JCM 6276 / NBRC 101906 / NCIMB 13154 / VKM Ac-1939 / CCM 2703 / MRP</strain>
    </source>
</reference>
<dbReference type="InterPro" id="IPR036520">
    <property type="entry name" value="UPF0759_sf"/>
</dbReference>
<sequence>MKAPTIHLGCAGWSVASGHPDFSRLEGTVLERYVHRLSAVEINSSFYRPHRHSTYVRWAASTPHDFRFSVKVPKAITHTARLQDTQEALNTFVEQVNGLGEKLGCLLVQLPPSLAFEVEVARHFFADLRGLTTVRTVCEPRHPSWFTAEAEALLTECRVSRVAADPAPAKVGEAARRPGGDPHTVYYRWHGSPRMYYSAYPAEALAELAREIRNRTQVQEVWVIFDNTAAGAGVDNALELRKLLLGGATE</sequence>
<dbReference type="PANTHER" id="PTHR30348">
    <property type="entry name" value="UNCHARACTERIZED PROTEIN YECE"/>
    <property type="match status" value="1"/>
</dbReference>
<proteinExistence type="predicted"/>
<evidence type="ECO:0008006" key="3">
    <source>
        <dbReference type="Google" id="ProtNLM"/>
    </source>
</evidence>
<dbReference type="eggNOG" id="COG1801">
    <property type="taxonomic scope" value="Bacteria"/>
</dbReference>
<reference evidence="2" key="1">
    <citation type="submission" date="2011-02" db="EMBL/GenBank/DDBJ databases">
        <title>The complete sequence of chromosome of Deinococcus proteolyticus DSM 20540.</title>
        <authorList>
            <consortium name="US DOE Joint Genome Institute (JGI-PGF)"/>
            <person name="Lucas S."/>
            <person name="Copeland A."/>
            <person name="Lapidus A."/>
            <person name="Bruce D."/>
            <person name="Goodwin L."/>
            <person name="Pitluck S."/>
            <person name="Kyrpides N."/>
            <person name="Mavromatis K."/>
            <person name="Pagani I."/>
            <person name="Ivanova N."/>
            <person name="Ovchinnikova G."/>
            <person name="Zeytun A."/>
            <person name="Detter J.C."/>
            <person name="Han C."/>
            <person name="Land M."/>
            <person name="Hauser L."/>
            <person name="Markowitz V."/>
            <person name="Cheng J.-F."/>
            <person name="Hugenholtz P."/>
            <person name="Woyke T."/>
            <person name="Wu D."/>
            <person name="Pukall R."/>
            <person name="Steenblock K."/>
            <person name="Brambilla E."/>
            <person name="Klenk H.-P."/>
            <person name="Eisen J.A."/>
        </authorList>
    </citation>
    <scope>NUCLEOTIDE SEQUENCE [LARGE SCALE GENOMIC DNA]</scope>
    <source>
        <strain evidence="2">ATCC 35074 / DSM 20540 / JCM 6276 / NBRC 101906 / NCIMB 13154 / VKM Ac-1939 / CCM 2703 / MRP</strain>
    </source>
</reference>
<dbReference type="SUPFAM" id="SSF117396">
    <property type="entry name" value="TM1631-like"/>
    <property type="match status" value="1"/>
</dbReference>
<protein>
    <recommendedName>
        <fullName evidence="3">DUF72 domain-containing protein</fullName>
    </recommendedName>
</protein>
<organism evidence="1 2">
    <name type="scientific">Deinococcus proteolyticus (strain ATCC 35074 / DSM 20540 / JCM 6276 / NBRC 101906 / NCIMB 13154 / VKM Ac-1939 / CCM 2703 / MRP)</name>
    <dbReference type="NCBI Taxonomy" id="693977"/>
    <lineage>
        <taxon>Bacteria</taxon>
        <taxon>Thermotogati</taxon>
        <taxon>Deinococcota</taxon>
        <taxon>Deinococci</taxon>
        <taxon>Deinococcales</taxon>
        <taxon>Deinococcaceae</taxon>
        <taxon>Deinococcus</taxon>
    </lineage>
</organism>
<dbReference type="AlphaFoldDB" id="F0RNM9"/>
<dbReference type="EMBL" id="CP002536">
    <property type="protein sequence ID" value="ADY25262.1"/>
    <property type="molecule type" value="Genomic_DNA"/>
</dbReference>
<evidence type="ECO:0000313" key="2">
    <source>
        <dbReference type="Proteomes" id="UP000007718"/>
    </source>
</evidence>
<dbReference type="InterPro" id="IPR002763">
    <property type="entry name" value="DUF72"/>
</dbReference>
<name>F0RNM9_DEIPM</name>
<evidence type="ECO:0000313" key="1">
    <source>
        <dbReference type="EMBL" id="ADY25262.1"/>
    </source>
</evidence>
<accession>F0RNM9</accession>
<dbReference type="HOGENOM" id="CLU_046519_3_1_0"/>
<dbReference type="Gene3D" id="3.20.20.410">
    <property type="entry name" value="Protein of unknown function UPF0759"/>
    <property type="match status" value="1"/>
</dbReference>
<dbReference type="Pfam" id="PF01904">
    <property type="entry name" value="DUF72"/>
    <property type="match status" value="1"/>
</dbReference>
<dbReference type="PANTHER" id="PTHR30348:SF14">
    <property type="entry name" value="BLR8050 PROTEIN"/>
    <property type="match status" value="1"/>
</dbReference>
<dbReference type="Proteomes" id="UP000007718">
    <property type="component" value="Chromosome"/>
</dbReference>
<dbReference type="RefSeq" id="WP_013613871.1">
    <property type="nucleotide sequence ID" value="NC_015161.1"/>
</dbReference>
<dbReference type="KEGG" id="dpt:Deipr_0087"/>